<feature type="transmembrane region" description="Helical" evidence="2">
    <location>
        <begin position="200"/>
        <end position="221"/>
    </location>
</feature>
<keyword evidence="2" id="KW-0812">Transmembrane</keyword>
<protein>
    <submittedName>
        <fullName evidence="3">MDR efflux pump ABC3</fullName>
    </submittedName>
</protein>
<gene>
    <name evidence="3" type="primary">Q3Y5V5</name>
</gene>
<evidence type="ECO:0000256" key="2">
    <source>
        <dbReference type="SAM" id="Phobius"/>
    </source>
</evidence>
<evidence type="ECO:0000313" key="3">
    <source>
        <dbReference type="EMBL" id="VWP02409.1"/>
    </source>
</evidence>
<organism evidence="3">
    <name type="scientific">Ganoderma boninense</name>
    <dbReference type="NCBI Taxonomy" id="34458"/>
    <lineage>
        <taxon>Eukaryota</taxon>
        <taxon>Fungi</taxon>
        <taxon>Dikarya</taxon>
        <taxon>Basidiomycota</taxon>
        <taxon>Agaricomycotina</taxon>
        <taxon>Agaricomycetes</taxon>
        <taxon>Polyporales</taxon>
        <taxon>Polyporaceae</taxon>
        <taxon>Ganoderma</taxon>
    </lineage>
</organism>
<proteinExistence type="predicted"/>
<dbReference type="EMBL" id="LR730187">
    <property type="protein sequence ID" value="VWP02409.1"/>
    <property type="molecule type" value="Genomic_DNA"/>
</dbReference>
<sequence length="342" mass="37631">MSTRPAPLRPSDRPPSYRLVTRVYGNSLRPIVILQAFLQFGVLSSEFLFSSHYASSAHYATLRTFFSAIPAFQDISEDKDHGQPKFATFDIVLGVIYIVSCAIEAFGVLAATTQRVVLVRAYAFLSLVAAVAIVAAAFLRVVIHFVYKNGLISECEQVVQGQGITFRFGIWGPRVSEQLDAADAAVFCNNAWNRDSLDEILFLIFQIIFAIFFTMIAFAYYHQVLDPTSAANVSRTPANPLRGDLAGQYPDHYNRPYDAENAYVAPPWQQNVGAQPQYAPPPGPPPTQSDMGYGVGVGIGREDKDKSDVKGDNESDVTKFDDPFADFDAPSGKSKSPPPHQF</sequence>
<accession>A0A5K1K838</accession>
<feature type="transmembrane region" description="Helical" evidence="2">
    <location>
        <begin position="121"/>
        <end position="143"/>
    </location>
</feature>
<feature type="region of interest" description="Disordered" evidence="1">
    <location>
        <begin position="271"/>
        <end position="342"/>
    </location>
</feature>
<feature type="compositionally biased region" description="Basic and acidic residues" evidence="1">
    <location>
        <begin position="300"/>
        <end position="322"/>
    </location>
</feature>
<dbReference type="AlphaFoldDB" id="A0A5K1K838"/>
<name>A0A5K1K838_9APHY</name>
<feature type="compositionally biased region" description="Pro residues" evidence="1">
    <location>
        <begin position="278"/>
        <end position="287"/>
    </location>
</feature>
<keyword evidence="2" id="KW-0472">Membrane</keyword>
<evidence type="ECO:0000256" key="1">
    <source>
        <dbReference type="SAM" id="MobiDB-lite"/>
    </source>
</evidence>
<feature type="transmembrane region" description="Helical" evidence="2">
    <location>
        <begin position="86"/>
        <end position="109"/>
    </location>
</feature>
<reference evidence="3" key="1">
    <citation type="submission" date="2019-10" db="EMBL/GenBank/DDBJ databases">
        <authorList>
            <person name="Nor Muhammad N."/>
        </authorList>
    </citation>
    <scope>NUCLEOTIDE SEQUENCE</scope>
</reference>
<keyword evidence="2" id="KW-1133">Transmembrane helix</keyword>